<proteinExistence type="predicted"/>
<dbReference type="EMBL" id="JBAHYK010001955">
    <property type="protein sequence ID" value="KAL0566258.1"/>
    <property type="molecule type" value="Genomic_DNA"/>
</dbReference>
<feature type="compositionally biased region" description="Polar residues" evidence="1">
    <location>
        <begin position="161"/>
        <end position="188"/>
    </location>
</feature>
<evidence type="ECO:0000256" key="1">
    <source>
        <dbReference type="SAM" id="MobiDB-lite"/>
    </source>
</evidence>
<feature type="compositionally biased region" description="Low complexity" evidence="1">
    <location>
        <begin position="56"/>
        <end position="66"/>
    </location>
</feature>
<organism evidence="2 3">
    <name type="scientific">Marasmius crinis-equi</name>
    <dbReference type="NCBI Taxonomy" id="585013"/>
    <lineage>
        <taxon>Eukaryota</taxon>
        <taxon>Fungi</taxon>
        <taxon>Dikarya</taxon>
        <taxon>Basidiomycota</taxon>
        <taxon>Agaricomycotina</taxon>
        <taxon>Agaricomycetes</taxon>
        <taxon>Agaricomycetidae</taxon>
        <taxon>Agaricales</taxon>
        <taxon>Marasmiineae</taxon>
        <taxon>Marasmiaceae</taxon>
        <taxon>Marasmius</taxon>
    </lineage>
</organism>
<evidence type="ECO:0000313" key="3">
    <source>
        <dbReference type="Proteomes" id="UP001465976"/>
    </source>
</evidence>
<dbReference type="Proteomes" id="UP001465976">
    <property type="component" value="Unassembled WGS sequence"/>
</dbReference>
<protein>
    <submittedName>
        <fullName evidence="2">Uncharacterized protein</fullName>
    </submittedName>
</protein>
<feature type="compositionally biased region" description="Low complexity" evidence="1">
    <location>
        <begin position="1"/>
        <end position="23"/>
    </location>
</feature>
<gene>
    <name evidence="2" type="ORF">V5O48_015758</name>
</gene>
<evidence type="ECO:0000313" key="2">
    <source>
        <dbReference type="EMBL" id="KAL0566258.1"/>
    </source>
</evidence>
<sequence length="260" mass="27075">MFKAVTAASSTSSAMEATALLATPQTELTPEPVSPSSKKHARRAVSQPNVSFRFPSMANSLSNNSRMSRRPGGLAATASRAPRTSPATGARSPPQLRKPSAQASVASLTRKGVVRGDDAQSGSASRKAVSMPSQAPVVATRRQPPSLSKPINAKSPPKPQALQSAAMSSTLTRKAATSSFTSISSRPQTKPGPTRKAGVLASHPPSGSGTEGTIGNRGTPKVTETSSNGVKQRRTPAVSIPTRLAHNHERSSLTSKRVWR</sequence>
<accession>A0ABR3ETL9</accession>
<keyword evidence="3" id="KW-1185">Reference proteome</keyword>
<name>A0ABR3ETL9_9AGAR</name>
<reference evidence="2 3" key="1">
    <citation type="submission" date="2024-02" db="EMBL/GenBank/DDBJ databases">
        <title>A draft genome for the cacao thread blight pathogen Marasmius crinis-equi.</title>
        <authorList>
            <person name="Cohen S.P."/>
            <person name="Baruah I.K."/>
            <person name="Amoako-Attah I."/>
            <person name="Bukari Y."/>
            <person name="Meinhardt L.W."/>
            <person name="Bailey B.A."/>
        </authorList>
    </citation>
    <scope>NUCLEOTIDE SEQUENCE [LARGE SCALE GENOMIC DNA]</scope>
    <source>
        <strain evidence="2 3">GH-76</strain>
    </source>
</reference>
<comment type="caution">
    <text evidence="2">The sequence shown here is derived from an EMBL/GenBank/DDBJ whole genome shotgun (WGS) entry which is preliminary data.</text>
</comment>
<feature type="region of interest" description="Disordered" evidence="1">
    <location>
        <begin position="1"/>
        <end position="260"/>
    </location>
</feature>